<dbReference type="InterPro" id="IPR023302">
    <property type="entry name" value="Pept_S9A_N"/>
</dbReference>
<dbReference type="InterPro" id="IPR002470">
    <property type="entry name" value="Peptidase_S9A"/>
</dbReference>
<gene>
    <name evidence="6" type="ORF">FHS68_002004</name>
</gene>
<feature type="domain" description="Peptidase S9A N-terminal" evidence="5">
    <location>
        <begin position="16"/>
        <end position="420"/>
    </location>
</feature>
<dbReference type="InterPro" id="IPR051167">
    <property type="entry name" value="Prolyl_oligopep/macrocyclase"/>
</dbReference>
<protein>
    <submittedName>
        <fullName evidence="6">Prolyl oligopeptidase</fullName>
        <ecNumber evidence="6">3.4.21.26</ecNumber>
    </submittedName>
</protein>
<keyword evidence="3" id="KW-0720">Serine protease</keyword>
<evidence type="ECO:0000313" key="7">
    <source>
        <dbReference type="Proteomes" id="UP001179181"/>
    </source>
</evidence>
<evidence type="ECO:0000259" key="4">
    <source>
        <dbReference type="Pfam" id="PF00326"/>
    </source>
</evidence>
<comment type="caution">
    <text evidence="6">The sequence shown here is derived from an EMBL/GenBank/DDBJ whole genome shotgun (WGS) entry which is preliminary data.</text>
</comment>
<dbReference type="Pfam" id="PF02897">
    <property type="entry name" value="Peptidase_S9_N"/>
    <property type="match status" value="1"/>
</dbReference>
<dbReference type="PANTHER" id="PTHR42881:SF13">
    <property type="entry name" value="PROLYL ENDOPEPTIDASE"/>
    <property type="match status" value="1"/>
</dbReference>
<dbReference type="InterPro" id="IPR001375">
    <property type="entry name" value="Peptidase_S9_cat"/>
</dbReference>
<organism evidence="6 7">
    <name type="scientific">Dyadobacter arcticus</name>
    <dbReference type="NCBI Taxonomy" id="1078754"/>
    <lineage>
        <taxon>Bacteria</taxon>
        <taxon>Pseudomonadati</taxon>
        <taxon>Bacteroidota</taxon>
        <taxon>Cytophagia</taxon>
        <taxon>Cytophagales</taxon>
        <taxon>Spirosomataceae</taxon>
        <taxon>Dyadobacter</taxon>
    </lineage>
</organism>
<keyword evidence="1" id="KW-0645">Protease</keyword>
<dbReference type="Gene3D" id="3.40.50.1820">
    <property type="entry name" value="alpha/beta hydrolase"/>
    <property type="match status" value="1"/>
</dbReference>
<dbReference type="PANTHER" id="PTHR42881">
    <property type="entry name" value="PROLYL ENDOPEPTIDASE"/>
    <property type="match status" value="1"/>
</dbReference>
<name>A0ABX0UIL6_9BACT</name>
<dbReference type="Gene3D" id="2.130.10.120">
    <property type="entry name" value="Prolyl oligopeptidase, N-terminal domain"/>
    <property type="match status" value="1"/>
</dbReference>
<evidence type="ECO:0000313" key="6">
    <source>
        <dbReference type="EMBL" id="NIJ52834.1"/>
    </source>
</evidence>
<dbReference type="SUPFAM" id="SSF53474">
    <property type="entry name" value="alpha/beta-Hydrolases"/>
    <property type="match status" value="1"/>
</dbReference>
<dbReference type="SUPFAM" id="SSF50993">
    <property type="entry name" value="Peptidase/esterase 'gauge' domain"/>
    <property type="match status" value="1"/>
</dbReference>
<keyword evidence="7" id="KW-1185">Reference proteome</keyword>
<evidence type="ECO:0000256" key="2">
    <source>
        <dbReference type="ARBA" id="ARBA00022801"/>
    </source>
</evidence>
<feature type="domain" description="Peptidase S9 prolyl oligopeptidase catalytic" evidence="4">
    <location>
        <begin position="486"/>
        <end position="690"/>
    </location>
</feature>
<dbReference type="GO" id="GO:0004252">
    <property type="term" value="F:serine-type endopeptidase activity"/>
    <property type="evidence" value="ECO:0007669"/>
    <property type="project" value="UniProtKB-EC"/>
</dbReference>
<sequence length="691" mass="77849">MKLLFTLLITLGTTQFINAQTDDPYLWLEEVDSKKSLEFVEQQNKHTLDKLTTEKSYQQIFDKSLEIYNSTDRIANPSILGDFIYNFWQDKEHVRGIWRRSTKSNYLSGKPVWDILLDLDAMSAKDSVKWVFKGVDGLYPKFDRFLVNLSKGGGDAIVTREFDPETKSFIDGGFYIPESKGDASYLDINTLIVSSDFGPGTMTTSGYPSQVKLWKRGTDLKNAELIFKGDTTDVGSSGYKLRDDTTKYLFVSRHITFYTGKTNVWFKGKLVELDIPLDCQVSGLLKNQLIIQLKTDWNVNGVNFKQGAVVGLNLTNLLVGEKVAALIFQPDEFSSVDGISVTKNHLLLNLLTNVKSELHIYSYANKAWTHKKVNAPDFGALYAGSTDEFSDQYFFYFTNFLKPSTLYFADAKTNTTKPYKSLPAFFDGEKYKVDQFKAKSKDGTLIPYFVISSKTVQNNGKNPTLLEAYGGFEVSSTPYYSGVNGAAWLDNGGTYVLANIRGGGEYGPKWHQAGLKDKRQNIYNDFHAVAEDLITRKVTSSKNLGIIGGSNGGLLVGVAFTQRPELYNAAVCSVPLLDMQRYNKLLAGASWMGEYGNPDKPEEWEFIKKYSPYHNLKKDTKYPEVLFITSTRDDRVHPGHARKMVAKMIDMGYPIYYFENTEGGHAGSSTNEQRAKMSAIEFSYLLMKLKD</sequence>
<dbReference type="Proteomes" id="UP001179181">
    <property type="component" value="Unassembled WGS sequence"/>
</dbReference>
<dbReference type="InterPro" id="IPR029058">
    <property type="entry name" value="AB_hydrolase_fold"/>
</dbReference>
<evidence type="ECO:0000259" key="5">
    <source>
        <dbReference type="Pfam" id="PF02897"/>
    </source>
</evidence>
<accession>A0ABX0UIL6</accession>
<dbReference type="EC" id="3.4.21.26" evidence="6"/>
<dbReference type="RefSeq" id="WP_167269541.1">
    <property type="nucleotide sequence ID" value="NZ_JAASQJ010000002.1"/>
</dbReference>
<dbReference type="PRINTS" id="PR00862">
    <property type="entry name" value="PROLIGOPTASE"/>
</dbReference>
<reference evidence="6 7" key="1">
    <citation type="submission" date="2020-03" db="EMBL/GenBank/DDBJ databases">
        <title>Genomic Encyclopedia of Type Strains, Phase IV (KMG-IV): sequencing the most valuable type-strain genomes for metagenomic binning, comparative biology and taxonomic classification.</title>
        <authorList>
            <person name="Goeker M."/>
        </authorList>
    </citation>
    <scope>NUCLEOTIDE SEQUENCE [LARGE SCALE GENOMIC DNA]</scope>
    <source>
        <strain evidence="6 7">DSM 102865</strain>
    </source>
</reference>
<dbReference type="EMBL" id="JAASQJ010000002">
    <property type="protein sequence ID" value="NIJ52834.1"/>
    <property type="molecule type" value="Genomic_DNA"/>
</dbReference>
<dbReference type="Pfam" id="PF00326">
    <property type="entry name" value="Peptidase_S9"/>
    <property type="match status" value="1"/>
</dbReference>
<evidence type="ECO:0000256" key="3">
    <source>
        <dbReference type="ARBA" id="ARBA00022825"/>
    </source>
</evidence>
<evidence type="ECO:0000256" key="1">
    <source>
        <dbReference type="ARBA" id="ARBA00022670"/>
    </source>
</evidence>
<proteinExistence type="predicted"/>
<keyword evidence="2 6" id="KW-0378">Hydrolase</keyword>